<name>A0A1V6VJ36_PENNA</name>
<gene>
    <name evidence="2" type="ORF">PENNAL_c0526G00768</name>
</gene>
<proteinExistence type="predicted"/>
<sequence length="194" mass="21156">MLGRRSSGLFFLPKQEIWRHFFTLVRARGFQAPVTDDTSFATGELPSPRVCEYPEDLAEEIEVAKRCGKPYSNTVEADRFALSAESLRQSQASVRVTAGFLRQSVFKAFFGYLWNSNSQTLGGDPPDDNIDVQHRDEGPTRADDGRAMMATGGMEVDPGSLRPSPLATSAARAHNAAVTASPADILPPFGVMTM</sequence>
<dbReference type="AlphaFoldDB" id="A0A1V6VJ36"/>
<organism evidence="2 3">
    <name type="scientific">Penicillium nalgiovense</name>
    <dbReference type="NCBI Taxonomy" id="60175"/>
    <lineage>
        <taxon>Eukaryota</taxon>
        <taxon>Fungi</taxon>
        <taxon>Dikarya</taxon>
        <taxon>Ascomycota</taxon>
        <taxon>Pezizomycotina</taxon>
        <taxon>Eurotiomycetes</taxon>
        <taxon>Eurotiomycetidae</taxon>
        <taxon>Eurotiales</taxon>
        <taxon>Aspergillaceae</taxon>
        <taxon>Penicillium</taxon>
    </lineage>
</organism>
<evidence type="ECO:0000313" key="2">
    <source>
        <dbReference type="EMBL" id="OQE50650.1"/>
    </source>
</evidence>
<feature type="compositionally biased region" description="Basic and acidic residues" evidence="1">
    <location>
        <begin position="131"/>
        <end position="145"/>
    </location>
</feature>
<keyword evidence="3" id="KW-1185">Reference proteome</keyword>
<evidence type="ECO:0000313" key="3">
    <source>
        <dbReference type="Proteomes" id="UP000191691"/>
    </source>
</evidence>
<reference evidence="3" key="1">
    <citation type="journal article" date="2017" name="Nat. Microbiol.">
        <title>Global analysis of biosynthetic gene clusters reveals vast potential of secondary metabolite production in Penicillium species.</title>
        <authorList>
            <person name="Nielsen J.C."/>
            <person name="Grijseels S."/>
            <person name="Prigent S."/>
            <person name="Ji B."/>
            <person name="Dainat J."/>
            <person name="Nielsen K.F."/>
            <person name="Frisvad J.C."/>
            <person name="Workman M."/>
            <person name="Nielsen J."/>
        </authorList>
    </citation>
    <scope>NUCLEOTIDE SEQUENCE [LARGE SCALE GENOMIC DNA]</scope>
    <source>
        <strain evidence="3">IBT 13039</strain>
    </source>
</reference>
<accession>A0A1V6VJ36</accession>
<dbReference type="STRING" id="60175.A0A1V6VJ36"/>
<dbReference type="EMBL" id="MOOB01000526">
    <property type="protein sequence ID" value="OQE50650.1"/>
    <property type="molecule type" value="Genomic_DNA"/>
</dbReference>
<comment type="caution">
    <text evidence="2">The sequence shown here is derived from an EMBL/GenBank/DDBJ whole genome shotgun (WGS) entry which is preliminary data.</text>
</comment>
<dbReference type="Proteomes" id="UP000191691">
    <property type="component" value="Unassembled WGS sequence"/>
</dbReference>
<dbReference type="Pfam" id="PF12520">
    <property type="entry name" value="DUF3723"/>
    <property type="match status" value="1"/>
</dbReference>
<protein>
    <submittedName>
        <fullName evidence="2">Uncharacterized protein</fullName>
    </submittedName>
</protein>
<feature type="non-terminal residue" evidence="2">
    <location>
        <position position="194"/>
    </location>
</feature>
<feature type="region of interest" description="Disordered" evidence="1">
    <location>
        <begin position="121"/>
        <end position="145"/>
    </location>
</feature>
<evidence type="ECO:0000256" key="1">
    <source>
        <dbReference type="SAM" id="MobiDB-lite"/>
    </source>
</evidence>
<dbReference type="InterPro" id="IPR022198">
    <property type="entry name" value="DUF3723"/>
</dbReference>